<evidence type="ECO:0000259" key="1">
    <source>
        <dbReference type="Pfam" id="PF05838"/>
    </source>
</evidence>
<dbReference type="eggNOG" id="COG3926">
    <property type="taxonomic scope" value="Bacteria"/>
</dbReference>
<dbReference type="OrthoDB" id="9815229at2"/>
<dbReference type="CDD" id="cd13926">
    <property type="entry name" value="N-acetylmuramidase_GH108"/>
    <property type="match status" value="1"/>
</dbReference>
<dbReference type="Proteomes" id="UP000003947">
    <property type="component" value="Unassembled WGS sequence"/>
</dbReference>
<dbReference type="Pfam" id="PF09374">
    <property type="entry name" value="PG_binding_3"/>
    <property type="match status" value="1"/>
</dbReference>
<dbReference type="InterPro" id="IPR008565">
    <property type="entry name" value="TtsA-like_GH18_dom"/>
</dbReference>
<protein>
    <submittedName>
        <fullName evidence="3">Putative secretion activating protein</fullName>
    </submittedName>
</protein>
<dbReference type="InterPro" id="IPR018537">
    <property type="entry name" value="Peptidoglycan-bd_3"/>
</dbReference>
<dbReference type="InterPro" id="IPR023346">
    <property type="entry name" value="Lysozyme-like_dom_sf"/>
</dbReference>
<dbReference type="EMBL" id="JH660647">
    <property type="protein sequence ID" value="EIM25470.1"/>
    <property type="molecule type" value="Genomic_DNA"/>
</dbReference>
<reference evidence="3 4" key="1">
    <citation type="submission" date="2012-02" db="EMBL/GenBank/DDBJ databases">
        <title>Improved High-Quality Draft sequence of Microvirga sp. WSM3557.</title>
        <authorList>
            <consortium name="US DOE Joint Genome Institute"/>
            <person name="Lucas S."/>
            <person name="Han J."/>
            <person name="Lapidus A."/>
            <person name="Cheng J.-F."/>
            <person name="Goodwin L."/>
            <person name="Pitluck S."/>
            <person name="Peters L."/>
            <person name="Zhang X."/>
            <person name="Detter J.C."/>
            <person name="Han C."/>
            <person name="Tapia R."/>
            <person name="Land M."/>
            <person name="Hauser L."/>
            <person name="Kyrpides N."/>
            <person name="Ivanova N."/>
            <person name="Pagani I."/>
            <person name="Brau L."/>
            <person name="Yates R."/>
            <person name="O'Hara G."/>
            <person name="Rui T."/>
            <person name="Howieson J."/>
            <person name="Reeve W."/>
            <person name="Woyke T."/>
        </authorList>
    </citation>
    <scope>NUCLEOTIDE SEQUENCE [LARGE SCALE GENOMIC DNA]</scope>
    <source>
        <strain evidence="3 4">WSM3557</strain>
    </source>
</reference>
<feature type="domain" description="Peptidoglycan binding" evidence="2">
    <location>
        <begin position="100"/>
        <end position="158"/>
    </location>
</feature>
<dbReference type="PATRIC" id="fig|864069.3.peg.6632"/>
<feature type="domain" description="TtsA-like Glycoside hydrolase family 108" evidence="1">
    <location>
        <begin position="13"/>
        <end position="96"/>
    </location>
</feature>
<dbReference type="SUPFAM" id="SSF53955">
    <property type="entry name" value="Lysozyme-like"/>
    <property type="match status" value="1"/>
</dbReference>
<sequence length="182" mass="19918">MKASPSRFENAVDHVLRHEGGFVQHPRDPSGATKFGITRETLSRARGRPASVTDVRRLSRREAVSIYRQLYWDVVQADALPAGLDLAVFDLAVNSGPGRAVAMLQASLEIEADGIVGPITLRAVHDADVPTMIRRLTKARLGFLGRLATWPVFGLGWRRRVLAVEQEALRLASPASSSSRNV</sequence>
<dbReference type="HOGENOM" id="CLU_082693_1_0_5"/>
<name>I4YNC8_9HYPH</name>
<evidence type="ECO:0000259" key="2">
    <source>
        <dbReference type="Pfam" id="PF09374"/>
    </source>
</evidence>
<dbReference type="Pfam" id="PF05838">
    <property type="entry name" value="Glyco_hydro_108"/>
    <property type="match status" value="1"/>
</dbReference>
<dbReference type="AlphaFoldDB" id="I4YNC8"/>
<dbReference type="RefSeq" id="WP_009493929.1">
    <property type="nucleotide sequence ID" value="NZ_CP141048.1"/>
</dbReference>
<dbReference type="STRING" id="864069.MicloDRAFT_00061970"/>
<evidence type="ECO:0000313" key="3">
    <source>
        <dbReference type="EMBL" id="EIM25470.1"/>
    </source>
</evidence>
<proteinExistence type="predicted"/>
<dbReference type="Gene3D" id="1.20.141.10">
    <property type="entry name" value="Chitosanase, subunit A, domain 1"/>
    <property type="match status" value="1"/>
</dbReference>
<evidence type="ECO:0000313" key="4">
    <source>
        <dbReference type="Proteomes" id="UP000003947"/>
    </source>
</evidence>
<gene>
    <name evidence="3" type="ORF">MicloDRAFT_00061970</name>
</gene>
<organism evidence="3 4">
    <name type="scientific">Microvirga lotononidis</name>
    <dbReference type="NCBI Taxonomy" id="864069"/>
    <lineage>
        <taxon>Bacteria</taxon>
        <taxon>Pseudomonadati</taxon>
        <taxon>Pseudomonadota</taxon>
        <taxon>Alphaproteobacteria</taxon>
        <taxon>Hyphomicrobiales</taxon>
        <taxon>Methylobacteriaceae</taxon>
        <taxon>Microvirga</taxon>
    </lineage>
</organism>
<keyword evidence="4" id="KW-1185">Reference proteome</keyword>
<accession>I4YNC8</accession>